<dbReference type="SMART" id="SM00696">
    <property type="entry name" value="DM9"/>
    <property type="match status" value="1"/>
</dbReference>
<sequence>MSSDSESYSSGSGGSRKLKLKKKKEKRVHEGKEKKEKRDHEGHDKKDKKEKEKMEKKQEKEAKKHHHDQATHGFVGSSVGHGPVHGAALGSGAGGEYFSSSTTASMFPAHTQGVSEPPPYAPSSGFPQVNLATKPAQLPTSPMSNTAPPSGFRVPLHTDSDFPPPAQRGPPVAYDADGASPIFIGSALFDSSVHPCKIGPHLQPHAAVPYGGVEYGHNGRYDLLPFVPEQMEWVHTSYGQIPPGRRPIEGGYEDNGGKLYHALANVNGVNVPGKTGEHLGGANVSFGGQELAYQEYQILCWK</sequence>
<feature type="compositionally biased region" description="Basic residues" evidence="1">
    <location>
        <begin position="16"/>
        <end position="26"/>
    </location>
</feature>
<feature type="compositionally biased region" description="Low complexity" evidence="1">
    <location>
        <begin position="72"/>
        <end position="86"/>
    </location>
</feature>
<evidence type="ECO:0000256" key="1">
    <source>
        <dbReference type="SAM" id="MobiDB-lite"/>
    </source>
</evidence>
<name>A0A8H5LJH9_9AGAR</name>
<feature type="compositionally biased region" description="Low complexity" evidence="1">
    <location>
        <begin position="1"/>
        <end position="10"/>
    </location>
</feature>
<dbReference type="Pfam" id="PF11901">
    <property type="entry name" value="DM9"/>
    <property type="match status" value="1"/>
</dbReference>
<dbReference type="PANTHER" id="PTHR31649">
    <property type="entry name" value="AGAP009604-PA"/>
    <property type="match status" value="1"/>
</dbReference>
<evidence type="ECO:0000313" key="3">
    <source>
        <dbReference type="Proteomes" id="UP000559027"/>
    </source>
</evidence>
<organism evidence="2 3">
    <name type="scientific">Leucocoprinus leucothites</name>
    <dbReference type="NCBI Taxonomy" id="201217"/>
    <lineage>
        <taxon>Eukaryota</taxon>
        <taxon>Fungi</taxon>
        <taxon>Dikarya</taxon>
        <taxon>Basidiomycota</taxon>
        <taxon>Agaricomycotina</taxon>
        <taxon>Agaricomycetes</taxon>
        <taxon>Agaricomycetidae</taxon>
        <taxon>Agaricales</taxon>
        <taxon>Agaricineae</taxon>
        <taxon>Agaricaceae</taxon>
        <taxon>Leucocoprinus</taxon>
    </lineage>
</organism>
<dbReference type="PANTHER" id="PTHR31649:SF1">
    <property type="entry name" value="FARNESOIC ACID O-METHYL TRANSFERASE DOMAIN-CONTAINING PROTEIN"/>
    <property type="match status" value="1"/>
</dbReference>
<comment type="caution">
    <text evidence="2">The sequence shown here is derived from an EMBL/GenBank/DDBJ whole genome shotgun (WGS) entry which is preliminary data.</text>
</comment>
<evidence type="ECO:0000313" key="2">
    <source>
        <dbReference type="EMBL" id="KAF5359616.1"/>
    </source>
</evidence>
<dbReference type="Proteomes" id="UP000559027">
    <property type="component" value="Unassembled WGS sequence"/>
</dbReference>
<accession>A0A8H5LJH9</accession>
<proteinExistence type="predicted"/>
<reference evidence="2 3" key="1">
    <citation type="journal article" date="2020" name="ISME J.">
        <title>Uncovering the hidden diversity of litter-decomposition mechanisms in mushroom-forming fungi.</title>
        <authorList>
            <person name="Floudas D."/>
            <person name="Bentzer J."/>
            <person name="Ahren D."/>
            <person name="Johansson T."/>
            <person name="Persson P."/>
            <person name="Tunlid A."/>
        </authorList>
    </citation>
    <scope>NUCLEOTIDE SEQUENCE [LARGE SCALE GENOMIC DNA]</scope>
    <source>
        <strain evidence="2 3">CBS 146.42</strain>
    </source>
</reference>
<dbReference type="EMBL" id="JAACJO010000004">
    <property type="protein sequence ID" value="KAF5359616.1"/>
    <property type="molecule type" value="Genomic_DNA"/>
</dbReference>
<dbReference type="AlphaFoldDB" id="A0A8H5LJH9"/>
<gene>
    <name evidence="2" type="ORF">D9756_003388</name>
</gene>
<dbReference type="InterPro" id="IPR006616">
    <property type="entry name" value="DM9_repeat"/>
</dbReference>
<dbReference type="OrthoDB" id="2142040at2759"/>
<protein>
    <submittedName>
        <fullName evidence="2">Uncharacterized protein</fullName>
    </submittedName>
</protein>
<feature type="region of interest" description="Disordered" evidence="1">
    <location>
        <begin position="1"/>
        <end position="88"/>
    </location>
</feature>
<feature type="compositionally biased region" description="Basic and acidic residues" evidence="1">
    <location>
        <begin position="27"/>
        <end position="62"/>
    </location>
</feature>
<keyword evidence="3" id="KW-1185">Reference proteome</keyword>